<dbReference type="EMBL" id="KV907537">
    <property type="protein sequence ID" value="OOF90353.1"/>
    <property type="molecule type" value="Genomic_DNA"/>
</dbReference>
<reference evidence="3" key="1">
    <citation type="journal article" date="2017" name="Genome Biol.">
        <title>Comparative genomics reveals high biological diversity and specific adaptations in the industrially and medically important fungal genus Aspergillus.</title>
        <authorList>
            <person name="de Vries R.P."/>
            <person name="Riley R."/>
            <person name="Wiebenga A."/>
            <person name="Aguilar-Osorio G."/>
            <person name="Amillis S."/>
            <person name="Uchima C.A."/>
            <person name="Anderluh G."/>
            <person name="Asadollahi M."/>
            <person name="Askin M."/>
            <person name="Barry K."/>
            <person name="Battaglia E."/>
            <person name="Bayram O."/>
            <person name="Benocci T."/>
            <person name="Braus-Stromeyer S.A."/>
            <person name="Caldana C."/>
            <person name="Canovas D."/>
            <person name="Cerqueira G.C."/>
            <person name="Chen F."/>
            <person name="Chen W."/>
            <person name="Choi C."/>
            <person name="Clum A."/>
            <person name="Dos Santos R.A."/>
            <person name="Damasio A.R."/>
            <person name="Diallinas G."/>
            <person name="Emri T."/>
            <person name="Fekete E."/>
            <person name="Flipphi M."/>
            <person name="Freyberg S."/>
            <person name="Gallo A."/>
            <person name="Gournas C."/>
            <person name="Habgood R."/>
            <person name="Hainaut M."/>
            <person name="Harispe M.L."/>
            <person name="Henrissat B."/>
            <person name="Hilden K.S."/>
            <person name="Hope R."/>
            <person name="Hossain A."/>
            <person name="Karabika E."/>
            <person name="Karaffa L."/>
            <person name="Karanyi Z."/>
            <person name="Krasevec N."/>
            <person name="Kuo A."/>
            <person name="Kusch H."/>
            <person name="LaButti K."/>
            <person name="Lagendijk E.L."/>
            <person name="Lapidus A."/>
            <person name="Levasseur A."/>
            <person name="Lindquist E."/>
            <person name="Lipzen A."/>
            <person name="Logrieco A.F."/>
            <person name="MacCabe A."/>
            <person name="Maekelae M.R."/>
            <person name="Malavazi I."/>
            <person name="Melin P."/>
            <person name="Meyer V."/>
            <person name="Mielnichuk N."/>
            <person name="Miskei M."/>
            <person name="Molnar A.P."/>
            <person name="Mule G."/>
            <person name="Ngan C.Y."/>
            <person name="Orejas M."/>
            <person name="Orosz E."/>
            <person name="Ouedraogo J.P."/>
            <person name="Overkamp K.M."/>
            <person name="Park H.-S."/>
            <person name="Perrone G."/>
            <person name="Piumi F."/>
            <person name="Punt P.J."/>
            <person name="Ram A.F."/>
            <person name="Ramon A."/>
            <person name="Rauscher S."/>
            <person name="Record E."/>
            <person name="Riano-Pachon D.M."/>
            <person name="Robert V."/>
            <person name="Roehrig J."/>
            <person name="Ruller R."/>
            <person name="Salamov A."/>
            <person name="Salih N.S."/>
            <person name="Samson R.A."/>
            <person name="Sandor E."/>
            <person name="Sanguinetti M."/>
            <person name="Schuetze T."/>
            <person name="Sepcic K."/>
            <person name="Shelest E."/>
            <person name="Sherlock G."/>
            <person name="Sophianopoulou V."/>
            <person name="Squina F.M."/>
            <person name="Sun H."/>
            <person name="Susca A."/>
            <person name="Todd R.B."/>
            <person name="Tsang A."/>
            <person name="Unkles S.E."/>
            <person name="van de Wiele N."/>
            <person name="van Rossen-Uffink D."/>
            <person name="Oliveira J.V."/>
            <person name="Vesth T.C."/>
            <person name="Visser J."/>
            <person name="Yu J.-H."/>
            <person name="Zhou M."/>
            <person name="Andersen M.R."/>
            <person name="Archer D.B."/>
            <person name="Baker S.E."/>
            <person name="Benoit I."/>
            <person name="Brakhage A.A."/>
            <person name="Braus G.H."/>
            <person name="Fischer R."/>
            <person name="Frisvad J.C."/>
            <person name="Goldman G.H."/>
            <person name="Houbraken J."/>
            <person name="Oakley B."/>
            <person name="Pocsi I."/>
            <person name="Scazzocchio C."/>
            <person name="Seiboth B."/>
            <person name="vanKuyk P.A."/>
            <person name="Wortman J."/>
            <person name="Dyer P.S."/>
            <person name="Grigoriev I.V."/>
        </authorList>
    </citation>
    <scope>NUCLEOTIDE SEQUENCE [LARGE SCALE GENOMIC DNA]</scope>
    <source>
        <strain evidence="3">ITEM 5010</strain>
    </source>
</reference>
<gene>
    <name evidence="2" type="ORF">ASPCADRAFT_410181</name>
</gene>
<sequence>MAHESPLYYVVGQLGDPQHFRLESKFILGLTLRIPRAVDIPTVMDILQNKANSEFDKSISEATVEELETIAQRWTTVADPPTHVNFLVCKNEQPLGIAGLGWIGPVAGHDEGAHSPVERAGAAGVMLQPFARGGGYAYEALRLVFEYGLRELGLTEIRVGSHSDNLPMRGLMEKRFGLQPERKTEGSAIDRFGNDLLWVVKREGSH</sequence>
<evidence type="ECO:0000313" key="3">
    <source>
        <dbReference type="Proteomes" id="UP000188318"/>
    </source>
</evidence>
<organism evidence="2 3">
    <name type="scientific">Aspergillus carbonarius (strain ITEM 5010)</name>
    <dbReference type="NCBI Taxonomy" id="602072"/>
    <lineage>
        <taxon>Eukaryota</taxon>
        <taxon>Fungi</taxon>
        <taxon>Dikarya</taxon>
        <taxon>Ascomycota</taxon>
        <taxon>Pezizomycotina</taxon>
        <taxon>Eurotiomycetes</taxon>
        <taxon>Eurotiomycetidae</taxon>
        <taxon>Eurotiales</taxon>
        <taxon>Aspergillaceae</taxon>
        <taxon>Aspergillus</taxon>
        <taxon>Aspergillus subgen. Circumdati</taxon>
    </lineage>
</organism>
<dbReference type="OrthoDB" id="6486656at2759"/>
<dbReference type="Gene3D" id="3.40.630.30">
    <property type="match status" value="1"/>
</dbReference>
<protein>
    <recommendedName>
        <fullName evidence="1">N-acetyltransferase domain-containing protein</fullName>
    </recommendedName>
</protein>
<accession>A0A1R3R7B2</accession>
<dbReference type="Pfam" id="PF13302">
    <property type="entry name" value="Acetyltransf_3"/>
    <property type="match status" value="1"/>
</dbReference>
<dbReference type="GO" id="GO:0016747">
    <property type="term" value="F:acyltransferase activity, transferring groups other than amino-acyl groups"/>
    <property type="evidence" value="ECO:0007669"/>
    <property type="project" value="InterPro"/>
</dbReference>
<name>A0A1R3R7B2_ASPC5</name>
<feature type="domain" description="N-acetyltransferase" evidence="1">
    <location>
        <begin position="30"/>
        <end position="203"/>
    </location>
</feature>
<dbReference type="VEuPathDB" id="FungiDB:ASPCADRAFT_410181"/>
<proteinExistence type="predicted"/>
<evidence type="ECO:0000259" key="1">
    <source>
        <dbReference type="PROSITE" id="PS51186"/>
    </source>
</evidence>
<dbReference type="PROSITE" id="PS51186">
    <property type="entry name" value="GNAT"/>
    <property type="match status" value="1"/>
</dbReference>
<dbReference type="Proteomes" id="UP000188318">
    <property type="component" value="Unassembled WGS sequence"/>
</dbReference>
<dbReference type="SUPFAM" id="SSF55729">
    <property type="entry name" value="Acyl-CoA N-acyltransferases (Nat)"/>
    <property type="match status" value="1"/>
</dbReference>
<dbReference type="OMA" id="NEWIWRI"/>
<dbReference type="InterPro" id="IPR016181">
    <property type="entry name" value="Acyl_CoA_acyltransferase"/>
</dbReference>
<dbReference type="InterPro" id="IPR000182">
    <property type="entry name" value="GNAT_dom"/>
</dbReference>
<dbReference type="AlphaFoldDB" id="A0A1R3R7B2"/>
<evidence type="ECO:0000313" key="2">
    <source>
        <dbReference type="EMBL" id="OOF90353.1"/>
    </source>
</evidence>
<keyword evidence="3" id="KW-1185">Reference proteome</keyword>